<sequence length="92" mass="9418">MSFPKSSVMSLRPTLQNPIGAAGVGAAGEPANVDACAAGDERDAAPVRGPDPRGARGRRVRFGDAIPDAPARAATGAIAISFAVVSRKHWPR</sequence>
<evidence type="ECO:0000313" key="2">
    <source>
        <dbReference type="EMBL" id="PCE32989.1"/>
    </source>
</evidence>
<dbReference type="EMBL" id="MTZU01000022">
    <property type="protein sequence ID" value="PCE32989.1"/>
    <property type="molecule type" value="Genomic_DNA"/>
</dbReference>
<feature type="region of interest" description="Disordered" evidence="1">
    <location>
        <begin position="40"/>
        <end position="60"/>
    </location>
</feature>
<dbReference type="Proteomes" id="UP000217994">
    <property type="component" value="Unassembled WGS sequence"/>
</dbReference>
<feature type="compositionally biased region" description="Basic and acidic residues" evidence="1">
    <location>
        <begin position="40"/>
        <end position="54"/>
    </location>
</feature>
<comment type="caution">
    <text evidence="2">The sequence shown here is derived from an EMBL/GenBank/DDBJ whole genome shotgun (WGS) entry which is preliminary data.</text>
</comment>
<protein>
    <submittedName>
        <fullName evidence="2">Uncharacterized protein</fullName>
    </submittedName>
</protein>
<gene>
    <name evidence="2" type="ORF">BZL54_07615</name>
</gene>
<reference evidence="2 3" key="1">
    <citation type="submission" date="2017-01" db="EMBL/GenBank/DDBJ databases">
        <title>Whole-Genome Shotgun Sequencing of Two beta-Proteobacterial Species in Search of the Bulgecin Biosynthetic Cluster.</title>
        <authorList>
            <person name="Horsman M.E."/>
            <person name="Marous D.R."/>
            <person name="Li R."/>
            <person name="Oliver R.A."/>
            <person name="Byun B."/>
            <person name="Emrich S.J."/>
            <person name="Boggess B."/>
            <person name="Townsend C.A."/>
            <person name="Mobashery S."/>
        </authorList>
    </citation>
    <scope>NUCLEOTIDE SEQUENCE [LARGE SCALE GENOMIC DNA]</scope>
    <source>
        <strain evidence="2 3">ATCC 31433</strain>
    </source>
</reference>
<organism evidence="2 3">
    <name type="scientific">Burkholderia ubonensis subsp. mesacidophila</name>
    <dbReference type="NCBI Taxonomy" id="265293"/>
    <lineage>
        <taxon>Bacteria</taxon>
        <taxon>Pseudomonadati</taxon>
        <taxon>Pseudomonadota</taxon>
        <taxon>Betaproteobacteria</taxon>
        <taxon>Burkholderiales</taxon>
        <taxon>Burkholderiaceae</taxon>
        <taxon>Burkholderia</taxon>
        <taxon>Burkholderia cepacia complex</taxon>
    </lineage>
</organism>
<dbReference type="AlphaFoldDB" id="A0A2A4FKX0"/>
<proteinExistence type="predicted"/>
<evidence type="ECO:0000256" key="1">
    <source>
        <dbReference type="SAM" id="MobiDB-lite"/>
    </source>
</evidence>
<name>A0A2A4FKX0_9BURK</name>
<evidence type="ECO:0000313" key="3">
    <source>
        <dbReference type="Proteomes" id="UP000217994"/>
    </source>
</evidence>
<accession>A0A2A4FKX0</accession>